<dbReference type="GeneID" id="4960845"/>
<sequence>MYVFKRILLFHIIVFVIIYFFISVIFICRYYNICYHHRLALLFIKIILLKKMLKKITL</sequence>
<keyword evidence="3" id="KW-1185">Reference proteome</keyword>
<organism evidence="2 3">
    <name type="scientific">Gryllus bimaculatus nudivirus</name>
    <dbReference type="NCBI Taxonomy" id="432587"/>
    <lineage>
        <taxon>Viruses</taxon>
        <taxon>Viruses incertae sedis</taxon>
        <taxon>Naldaviricetes</taxon>
        <taxon>Lefavirales</taxon>
        <taxon>Nudiviridae</taxon>
        <taxon>Alphanudivirus</taxon>
        <taxon>Alphanudivirus grybimaculati</taxon>
    </lineage>
</organism>
<dbReference type="EMBL" id="EF203088">
    <property type="protein sequence ID" value="ABO45425.1"/>
    <property type="molecule type" value="Genomic_DNA"/>
</dbReference>
<evidence type="ECO:0000256" key="1">
    <source>
        <dbReference type="SAM" id="Phobius"/>
    </source>
</evidence>
<protein>
    <submittedName>
        <fullName evidence="2">Uncharacterized protein</fullName>
    </submittedName>
</protein>
<keyword evidence="1" id="KW-0472">Membrane</keyword>
<name>A4L255_9VIRU</name>
<evidence type="ECO:0000313" key="2">
    <source>
        <dbReference type="EMBL" id="ABO45425.1"/>
    </source>
</evidence>
<dbReference type="KEGG" id="vg:4960845"/>
<dbReference type="Proteomes" id="UP000203733">
    <property type="component" value="Segment"/>
</dbReference>
<evidence type="ECO:0000313" key="3">
    <source>
        <dbReference type="Proteomes" id="UP000203733"/>
    </source>
</evidence>
<dbReference type="RefSeq" id="YP_001111359.1">
    <property type="nucleotide sequence ID" value="NC_009240.1"/>
</dbReference>
<keyword evidence="1" id="KW-1133">Transmembrane helix</keyword>
<proteinExistence type="predicted"/>
<feature type="transmembrane region" description="Helical" evidence="1">
    <location>
        <begin position="7"/>
        <end position="27"/>
    </location>
</feature>
<keyword evidence="1" id="KW-0812">Transmembrane</keyword>
<accession>A4L255</accession>
<reference evidence="2 3" key="1">
    <citation type="journal article" date="2007" name="J. Virol.">
        <title>The genome of Gryllus bimaculatus nudivirus indicates an ancient diversification of baculovirus-related nonoccluded nudiviruses of insects.</title>
        <authorList>
            <person name="Wang Y."/>
            <person name="Kleespies R.G."/>
            <person name="Huger A.M."/>
            <person name="Jehle J.A."/>
        </authorList>
    </citation>
    <scope>NUCLEOTIDE SEQUENCE [LARGE SCALE GENOMIC DNA]</scope>
</reference>